<sequence>MNIARIVLSVLFITCMVWLWYPYFTQVNTVAKADSEVIAKPDYTAIELKQTAFDENGEISHKVTAVKTELYEQLGFTLFEKPTFILYDDRQKTWRINADEATLYDERQLILEGNVTAQNLIDGAMIDKITADNIQVDIMLLTMRSEQPVIITGPNLKITGKGLEANLTTEVIKLINHTRTLYYDQ</sequence>
<dbReference type="PIRSF" id="PIRSF028513">
    <property type="entry name" value="LptC"/>
    <property type="match status" value="1"/>
</dbReference>
<feature type="transmembrane region" description="Helical" evidence="6">
    <location>
        <begin position="6"/>
        <end position="24"/>
    </location>
</feature>
<dbReference type="GO" id="GO:0017089">
    <property type="term" value="F:glycolipid transfer activity"/>
    <property type="evidence" value="ECO:0007669"/>
    <property type="project" value="TreeGrafter"/>
</dbReference>
<reference evidence="8 9" key="1">
    <citation type="submission" date="2015-03" db="EMBL/GenBank/DDBJ databases">
        <authorList>
            <person name="Xie B.-B."/>
            <person name="Rong J.-C."/>
            <person name="Qin Q.-L."/>
            <person name="Zhang Y.-Z."/>
        </authorList>
    </citation>
    <scope>NUCLEOTIDE SEQUENCE [LARGE SCALE GENOMIC DNA]</scope>
    <source>
        <strain evidence="8 9">KMM 661</strain>
    </source>
</reference>
<evidence type="ECO:0000256" key="1">
    <source>
        <dbReference type="ARBA" id="ARBA00022475"/>
    </source>
</evidence>
<evidence type="ECO:0000256" key="3">
    <source>
        <dbReference type="ARBA" id="ARBA00022692"/>
    </source>
</evidence>
<keyword evidence="9" id="KW-1185">Reference proteome</keyword>
<dbReference type="GeneID" id="300942802"/>
<dbReference type="Pfam" id="PF06835">
    <property type="entry name" value="LptC"/>
    <property type="match status" value="1"/>
</dbReference>
<comment type="subunit">
    <text evidence="6">Component of the lipopolysaccharide transport and assembly complex. Interacts with LptA and the LptBFG transporter complex.</text>
</comment>
<proteinExistence type="inferred from homology"/>
<dbReference type="GO" id="GO:0015221">
    <property type="term" value="F:lipopolysaccharide transmembrane transporter activity"/>
    <property type="evidence" value="ECO:0007669"/>
    <property type="project" value="InterPro"/>
</dbReference>
<name>A0AAC9ULS7_9GAMM</name>
<dbReference type="InterPro" id="IPR010664">
    <property type="entry name" value="LipoPS_assembly_LptC-rel"/>
</dbReference>
<evidence type="ECO:0000256" key="6">
    <source>
        <dbReference type="HAMAP-Rule" id="MF_01915"/>
    </source>
</evidence>
<dbReference type="EMBL" id="CP011036">
    <property type="protein sequence ID" value="ASM55166.1"/>
    <property type="molecule type" value="Genomic_DNA"/>
</dbReference>
<dbReference type="NCBIfam" id="TIGR04409">
    <property type="entry name" value="LptC_YrbK"/>
    <property type="match status" value="1"/>
</dbReference>
<evidence type="ECO:0000256" key="5">
    <source>
        <dbReference type="ARBA" id="ARBA00023136"/>
    </source>
</evidence>
<evidence type="ECO:0000256" key="4">
    <source>
        <dbReference type="ARBA" id="ARBA00022989"/>
    </source>
</evidence>
<dbReference type="InterPro" id="IPR026265">
    <property type="entry name" value="LptC"/>
</dbReference>
<keyword evidence="4 6" id="KW-1133">Transmembrane helix</keyword>
<evidence type="ECO:0000313" key="8">
    <source>
        <dbReference type="EMBL" id="ASM55166.1"/>
    </source>
</evidence>
<dbReference type="RefSeq" id="WP_089368740.1">
    <property type="nucleotide sequence ID" value="NZ_BJXZ01000018.1"/>
</dbReference>
<dbReference type="HAMAP" id="MF_01915">
    <property type="entry name" value="LPS_assembly_LptC"/>
    <property type="match status" value="1"/>
</dbReference>
<dbReference type="PANTHER" id="PTHR37481">
    <property type="entry name" value="LIPOPOLYSACCHARIDE EXPORT SYSTEM PROTEIN LPTC"/>
    <property type="match status" value="1"/>
</dbReference>
<keyword evidence="5 6" id="KW-0472">Membrane</keyword>
<keyword evidence="2 6" id="KW-0997">Cell inner membrane</keyword>
<dbReference type="GO" id="GO:0005886">
    <property type="term" value="C:plasma membrane"/>
    <property type="evidence" value="ECO:0007669"/>
    <property type="project" value="UniProtKB-SubCell"/>
</dbReference>
<dbReference type="Gene3D" id="2.60.450.10">
    <property type="entry name" value="Lipopolysaccharide (LPS) transport protein A like domain"/>
    <property type="match status" value="1"/>
</dbReference>
<dbReference type="KEGG" id="png:PNIG_a3251"/>
<comment type="similarity">
    <text evidence="6 7">Belongs to the LptC family.</text>
</comment>
<comment type="subcellular location">
    <subcellularLocation>
        <location evidence="6">Cell inner membrane</location>
        <topology evidence="6">Single-pass membrane protein</topology>
    </subcellularLocation>
</comment>
<dbReference type="InterPro" id="IPR052363">
    <property type="entry name" value="LPS_export_LptC"/>
</dbReference>
<keyword evidence="3 6" id="KW-0812">Transmembrane</keyword>
<dbReference type="AlphaFoldDB" id="A0AAC9ULS7"/>
<dbReference type="PANTHER" id="PTHR37481:SF1">
    <property type="entry name" value="LIPOPOLYSACCHARIDE EXPORT SYSTEM PROTEIN LPTC"/>
    <property type="match status" value="1"/>
</dbReference>
<protein>
    <recommendedName>
        <fullName evidence="6 7">Lipopolysaccharide export system protein LptC</fullName>
    </recommendedName>
</protein>
<dbReference type="GO" id="GO:0030288">
    <property type="term" value="C:outer membrane-bounded periplasmic space"/>
    <property type="evidence" value="ECO:0007669"/>
    <property type="project" value="TreeGrafter"/>
</dbReference>
<organism evidence="8 9">
    <name type="scientific">Pseudoalteromonas nigrifaciens</name>
    <dbReference type="NCBI Taxonomy" id="28109"/>
    <lineage>
        <taxon>Bacteria</taxon>
        <taxon>Pseudomonadati</taxon>
        <taxon>Pseudomonadota</taxon>
        <taxon>Gammaproteobacteria</taxon>
        <taxon>Alteromonadales</taxon>
        <taxon>Pseudoalteromonadaceae</taxon>
        <taxon>Pseudoalteromonas</taxon>
    </lineage>
</organism>
<comment type="function">
    <text evidence="6">Involved in the assembly of lipopolysaccharide (LPS). Required for the translocation of LPS from the inner membrane to the outer membrane. Facilitates the transfer of LPS from the inner membrane to the periplasmic protein LptA. Could be a docking site for LptA.</text>
</comment>
<keyword evidence="1 6" id="KW-1003">Cell membrane</keyword>
<comment type="function">
    <text evidence="7">Required for the translocation of lipopolysaccharide (LPS) from the inner membrane to the outer membrane.</text>
</comment>
<evidence type="ECO:0000256" key="7">
    <source>
        <dbReference type="PIRNR" id="PIRNR028513"/>
    </source>
</evidence>
<accession>A0AAC9ULS7</accession>
<dbReference type="Proteomes" id="UP000198329">
    <property type="component" value="Chromosome I"/>
</dbReference>
<dbReference type="GO" id="GO:0043165">
    <property type="term" value="P:Gram-negative-bacterium-type cell outer membrane assembly"/>
    <property type="evidence" value="ECO:0007669"/>
    <property type="project" value="UniProtKB-UniRule"/>
</dbReference>
<evidence type="ECO:0000313" key="9">
    <source>
        <dbReference type="Proteomes" id="UP000198329"/>
    </source>
</evidence>
<evidence type="ECO:0000256" key="2">
    <source>
        <dbReference type="ARBA" id="ARBA00022519"/>
    </source>
</evidence>
<gene>
    <name evidence="6 8" type="primary">lptC</name>
    <name evidence="8" type="ORF">PNIG_a3251</name>
</gene>